<keyword evidence="2" id="KW-0732">Signal</keyword>
<evidence type="ECO:0000256" key="2">
    <source>
        <dbReference type="SAM" id="SignalP"/>
    </source>
</evidence>
<evidence type="ECO:0000313" key="4">
    <source>
        <dbReference type="Proteomes" id="UP000191133"/>
    </source>
</evidence>
<feature type="compositionally biased region" description="Basic and acidic residues" evidence="1">
    <location>
        <begin position="68"/>
        <end position="77"/>
    </location>
</feature>
<name>A0A1W1H3B8_9GAMM</name>
<dbReference type="AlphaFoldDB" id="A0A1W1H3B8"/>
<protein>
    <submittedName>
        <fullName evidence="3">Bacteriophage Rz lysis protein</fullName>
    </submittedName>
</protein>
<gene>
    <name evidence="3" type="ORF">SAMN04488690_3845</name>
</gene>
<organism evidence="3 4">
    <name type="scientific">Stenotrophomonas indicatrix</name>
    <dbReference type="NCBI Taxonomy" id="2045451"/>
    <lineage>
        <taxon>Bacteria</taxon>
        <taxon>Pseudomonadati</taxon>
        <taxon>Pseudomonadota</taxon>
        <taxon>Gammaproteobacteria</taxon>
        <taxon>Lysobacterales</taxon>
        <taxon>Lysobacteraceae</taxon>
        <taxon>Stenotrophomonas</taxon>
    </lineage>
</organism>
<dbReference type="EMBL" id="FWEU01000006">
    <property type="protein sequence ID" value="SLM26087.1"/>
    <property type="molecule type" value="Genomic_DNA"/>
</dbReference>
<sequence length="154" mass="16601">MPRTLIAIALLVLWSSVMFAAGWGWRGDRSDAAKAEVASLQHAEAMQAERAARERQAVQTGAMASLGEQHEQDRERAAEVETEVVAGLRAGSLRLRNDLAACHTGRLSDATASARERDAGAQLRAEVAAALVRIGRDADDQLRSCQAVIALDRR</sequence>
<dbReference type="RefSeq" id="WP_025874658.1">
    <property type="nucleotide sequence ID" value="NZ_CP079106.1"/>
</dbReference>
<evidence type="ECO:0000313" key="3">
    <source>
        <dbReference type="EMBL" id="SLM26087.1"/>
    </source>
</evidence>
<evidence type="ECO:0000256" key="1">
    <source>
        <dbReference type="SAM" id="MobiDB-lite"/>
    </source>
</evidence>
<feature type="signal peptide" evidence="2">
    <location>
        <begin position="1"/>
        <end position="20"/>
    </location>
</feature>
<feature type="region of interest" description="Disordered" evidence="1">
    <location>
        <begin position="48"/>
        <end position="77"/>
    </location>
</feature>
<dbReference type="Proteomes" id="UP000191133">
    <property type="component" value="Unassembled WGS sequence"/>
</dbReference>
<accession>A0A1W1H3B8</accession>
<proteinExistence type="predicted"/>
<feature type="chain" id="PRO_5010704142" evidence="2">
    <location>
        <begin position="21"/>
        <end position="154"/>
    </location>
</feature>
<reference evidence="4" key="1">
    <citation type="submission" date="2016-10" db="EMBL/GenBank/DDBJ databases">
        <authorList>
            <person name="Varghese N."/>
        </authorList>
    </citation>
    <scope>NUCLEOTIDE SEQUENCE [LARGE SCALE GENOMIC DNA]</scope>
    <source>
        <strain evidence="4">92MFCol6.1</strain>
    </source>
</reference>